<keyword evidence="4" id="KW-0410">Iron transport</keyword>
<keyword evidence="6" id="KW-0408">Iron</keyword>
<evidence type="ECO:0000256" key="10">
    <source>
        <dbReference type="PROSITE-ProRule" id="PRU01360"/>
    </source>
</evidence>
<keyword evidence="9 10" id="KW-0998">Cell outer membrane</keyword>
<dbReference type="EMBL" id="BAABCW010000016">
    <property type="protein sequence ID" value="GAA3516510.1"/>
    <property type="molecule type" value="Genomic_DNA"/>
</dbReference>
<dbReference type="Gene3D" id="2.170.130.10">
    <property type="entry name" value="TonB-dependent receptor, plug domain"/>
    <property type="match status" value="1"/>
</dbReference>
<proteinExistence type="inferred from homology"/>
<keyword evidence="8 10" id="KW-0472">Membrane</keyword>
<dbReference type="Gene3D" id="2.40.170.20">
    <property type="entry name" value="TonB-dependent receptor, beta-barrel domain"/>
    <property type="match status" value="1"/>
</dbReference>
<dbReference type="Proteomes" id="UP001500459">
    <property type="component" value="Unassembled WGS sequence"/>
</dbReference>
<protein>
    <submittedName>
        <fullName evidence="13">TonB-dependent receptor</fullName>
    </submittedName>
</protein>
<keyword evidence="5 10" id="KW-0812">Transmembrane</keyword>
<dbReference type="NCBIfam" id="TIGR04057">
    <property type="entry name" value="SusC_RagA_signa"/>
    <property type="match status" value="1"/>
</dbReference>
<comment type="similarity">
    <text evidence="10 11">Belongs to the TonB-dependent receptor family.</text>
</comment>
<dbReference type="Pfam" id="PF07660">
    <property type="entry name" value="STN"/>
    <property type="match status" value="1"/>
</dbReference>
<dbReference type="InterPro" id="IPR036942">
    <property type="entry name" value="Beta-barrel_TonB_sf"/>
</dbReference>
<dbReference type="Pfam" id="PF13715">
    <property type="entry name" value="CarbopepD_reg_2"/>
    <property type="match status" value="1"/>
</dbReference>
<dbReference type="Pfam" id="PF00593">
    <property type="entry name" value="TonB_dep_Rec_b-barrel"/>
    <property type="match status" value="1"/>
</dbReference>
<evidence type="ECO:0000256" key="1">
    <source>
        <dbReference type="ARBA" id="ARBA00004571"/>
    </source>
</evidence>
<keyword evidence="3 10" id="KW-1134">Transmembrane beta strand</keyword>
<comment type="caution">
    <text evidence="13">The sequence shown here is derived from an EMBL/GenBank/DDBJ whole genome shotgun (WGS) entry which is preliminary data.</text>
</comment>
<organism evidence="13 14">
    <name type="scientific">Aquimarina addita</name>
    <dbReference type="NCBI Taxonomy" id="870485"/>
    <lineage>
        <taxon>Bacteria</taxon>
        <taxon>Pseudomonadati</taxon>
        <taxon>Bacteroidota</taxon>
        <taxon>Flavobacteriia</taxon>
        <taxon>Flavobacteriales</taxon>
        <taxon>Flavobacteriaceae</taxon>
        <taxon>Aquimarina</taxon>
    </lineage>
</organism>
<dbReference type="PROSITE" id="PS52016">
    <property type="entry name" value="TONB_DEPENDENT_REC_3"/>
    <property type="match status" value="1"/>
</dbReference>
<dbReference type="InterPro" id="IPR008969">
    <property type="entry name" value="CarboxyPept-like_regulatory"/>
</dbReference>
<dbReference type="Gene3D" id="2.60.40.1120">
    <property type="entry name" value="Carboxypeptidase-like, regulatory domain"/>
    <property type="match status" value="1"/>
</dbReference>
<feature type="domain" description="Secretin/TonB short N-terminal" evidence="12">
    <location>
        <begin position="72"/>
        <end position="123"/>
    </location>
</feature>
<gene>
    <name evidence="13" type="ORF">GCM10022393_33270</name>
</gene>
<dbReference type="InterPro" id="IPR023997">
    <property type="entry name" value="TonB-dep_OMP_SusC/RagA_CS"/>
</dbReference>
<dbReference type="SUPFAM" id="SSF49464">
    <property type="entry name" value="Carboxypeptidase regulatory domain-like"/>
    <property type="match status" value="1"/>
</dbReference>
<evidence type="ECO:0000313" key="14">
    <source>
        <dbReference type="Proteomes" id="UP001500459"/>
    </source>
</evidence>
<evidence type="ECO:0000313" key="13">
    <source>
        <dbReference type="EMBL" id="GAA3516510.1"/>
    </source>
</evidence>
<name>A0ABP6UQ44_9FLAO</name>
<keyword evidence="13" id="KW-0675">Receptor</keyword>
<evidence type="ECO:0000256" key="5">
    <source>
        <dbReference type="ARBA" id="ARBA00022692"/>
    </source>
</evidence>
<dbReference type="InterPro" id="IPR011662">
    <property type="entry name" value="Secretin/TonB_short_N"/>
</dbReference>
<evidence type="ECO:0000256" key="3">
    <source>
        <dbReference type="ARBA" id="ARBA00022452"/>
    </source>
</evidence>
<evidence type="ECO:0000256" key="7">
    <source>
        <dbReference type="ARBA" id="ARBA00023077"/>
    </source>
</evidence>
<dbReference type="InterPro" id="IPR039426">
    <property type="entry name" value="TonB-dep_rcpt-like"/>
</dbReference>
<dbReference type="InterPro" id="IPR000531">
    <property type="entry name" value="Beta-barrel_TonB"/>
</dbReference>
<dbReference type="Pfam" id="PF07715">
    <property type="entry name" value="Plug"/>
    <property type="match status" value="1"/>
</dbReference>
<keyword evidence="7 11" id="KW-0798">TonB box</keyword>
<dbReference type="NCBIfam" id="TIGR04056">
    <property type="entry name" value="OMP_RagA_SusC"/>
    <property type="match status" value="1"/>
</dbReference>
<dbReference type="InterPro" id="IPR023996">
    <property type="entry name" value="TonB-dep_OMP_SusC/RagA"/>
</dbReference>
<evidence type="ECO:0000256" key="6">
    <source>
        <dbReference type="ARBA" id="ARBA00023004"/>
    </source>
</evidence>
<reference evidence="14" key="1">
    <citation type="journal article" date="2019" name="Int. J. Syst. Evol. Microbiol.">
        <title>The Global Catalogue of Microorganisms (GCM) 10K type strain sequencing project: providing services to taxonomists for standard genome sequencing and annotation.</title>
        <authorList>
            <consortium name="The Broad Institute Genomics Platform"/>
            <consortium name="The Broad Institute Genome Sequencing Center for Infectious Disease"/>
            <person name="Wu L."/>
            <person name="Ma J."/>
        </authorList>
    </citation>
    <scope>NUCLEOTIDE SEQUENCE [LARGE SCALE GENOMIC DNA]</scope>
    <source>
        <strain evidence="14">JCM 17106</strain>
    </source>
</reference>
<evidence type="ECO:0000259" key="12">
    <source>
        <dbReference type="SMART" id="SM00965"/>
    </source>
</evidence>
<evidence type="ECO:0000256" key="2">
    <source>
        <dbReference type="ARBA" id="ARBA00022448"/>
    </source>
</evidence>
<dbReference type="SUPFAM" id="SSF56935">
    <property type="entry name" value="Porins"/>
    <property type="match status" value="1"/>
</dbReference>
<sequence length="1154" mass="126770">MNKKANWQSFIYEKETSNLLLTIMMRVFMLFLCFGLTSAYANNSYSQTKLDVDLKNGSLEDLFEQIHSQSEFIFFYNDNIIRKDQKLSINLQQSTVNQILDKAFLKTDLAYKIIDRQIVITKSKKQVITKTISMVEKPVQNSVSGVVTAGGLPLPGASVLIKDTSRGTQTDFDGKYELSVANGETIVFSYVGFTNQEIVYTGQASIDVVLVEDAAALDEVILVGYSTKSTRDIVSSVSVVSSEELSATSPVSIEQAIQGLATGVTVGAEGGPGGKAAVRIRGYGTVNGNDPLYIIDGAQSAADLNDINPSDIKSIQILKDASAASIFGVRAANGVIVIETKKGAKNSVTKFNVDSYVGLDYIPKSAFPDLASPQQLADADWQAYFNTITDGSNPTSLQFGNGATPVLPNYITPAGAQTADESLYTEENRITRANKNGTDWFDEFYNAAVVQNTNLSMEGGSENSNYYWGLGILDQDGVGLETNFRRYNTRLNSQHEVGNKFRLGENFNFTYSEKVEAVNNQVVGGPISQLYRIHPLIPVRDVAGNFAGTRSPGLGNGANPVATAINNRDNQENRFRALGNIFAELDIIDGLTARTNLSLDYIHTELRVFNYPTPENEAAVLNNALSEINFTGTRLITTTSLNYNKVFGNHEFDVLAGVEYNRYVNKGLVGVRTDLPYNGPENFFYLDLGTGGIANSGFGDIGTLYSNFAKLDYKLNDRYIFNVTIRQDQSSKFIGENNKGFFPAFSAGWRVSNENFLKDSNTVSDFKIKASYGELGNDNIPSNQTADQFISNLDFFSYPNSNGSSAGGNYLANRGNPDITWETTKTLNLGFDVTLFNDFNILFDWYTADTEDVLFAVAGDPAVFGDVNTIFENLGKVNNTGFDLGIGYGKTTQGEFTYDFQLNISHYKNEVEQLDPSRPELFIGGAESFGQTVTRTQAGQPLSSFYGLVTDGLDENGRVNFVDVDGDGVFDQDKDRDFIGSPHPDFTYSFNFKADYKNFDINLLVQGSQGNDIYNFTKYFTDTGVFLGQKSLDYVNSWTPENTGSSSPALTTDSTIIGLESAISSRFVEDGSFVRLKNIQFGYTLPANFTDRIGMDKLRIYVQGKNLLTFTEYDGLDPEISLQDFDGGNNLDIGVDRGAYPIARSVLFGFSATF</sequence>
<dbReference type="InterPro" id="IPR037066">
    <property type="entry name" value="Plug_dom_sf"/>
</dbReference>
<dbReference type="InterPro" id="IPR012910">
    <property type="entry name" value="Plug_dom"/>
</dbReference>
<accession>A0ABP6UQ44</accession>
<keyword evidence="2 10" id="KW-0813">Transport</keyword>
<evidence type="ECO:0000256" key="8">
    <source>
        <dbReference type="ARBA" id="ARBA00023136"/>
    </source>
</evidence>
<dbReference type="SMART" id="SM00965">
    <property type="entry name" value="STN"/>
    <property type="match status" value="1"/>
</dbReference>
<evidence type="ECO:0000256" key="4">
    <source>
        <dbReference type="ARBA" id="ARBA00022496"/>
    </source>
</evidence>
<keyword evidence="14" id="KW-1185">Reference proteome</keyword>
<comment type="subcellular location">
    <subcellularLocation>
        <location evidence="1 10">Cell outer membrane</location>
        <topology evidence="1 10">Multi-pass membrane protein</topology>
    </subcellularLocation>
</comment>
<keyword evidence="4" id="KW-0406">Ion transport</keyword>
<dbReference type="RefSeq" id="WP_344929351.1">
    <property type="nucleotide sequence ID" value="NZ_BAABCW010000016.1"/>
</dbReference>
<evidence type="ECO:0000256" key="9">
    <source>
        <dbReference type="ARBA" id="ARBA00023237"/>
    </source>
</evidence>
<evidence type="ECO:0000256" key="11">
    <source>
        <dbReference type="RuleBase" id="RU003357"/>
    </source>
</evidence>